<dbReference type="RefSeq" id="WP_050333497.1">
    <property type="nucleotide sequence ID" value="NZ_CP012195.1"/>
</dbReference>
<reference evidence="1 2" key="1">
    <citation type="journal article" date="2015" name="Genome Announc.">
        <title>Complete Genome Sequence of the Campylobacter ureolyticus Clinical Isolate RIGS 9880.</title>
        <authorList>
            <person name="Miller W.G."/>
            <person name="Yee E."/>
            <person name="On S.L."/>
            <person name="Andersen L.P."/>
            <person name="Bono J.L."/>
        </authorList>
    </citation>
    <scope>NUCLEOTIDE SEQUENCE [LARGE SCALE GENOMIC DNA]</scope>
    <source>
        <strain evidence="1 2">RIGS 9880</strain>
    </source>
</reference>
<dbReference type="AlphaFoldDB" id="A0AAU8TXF6"/>
<dbReference type="GO" id="GO:0009036">
    <property type="term" value="F:type II site-specific deoxyribonuclease activity"/>
    <property type="evidence" value="ECO:0007669"/>
    <property type="project" value="InterPro"/>
</dbReference>
<dbReference type="GO" id="GO:0003677">
    <property type="term" value="F:DNA binding"/>
    <property type="evidence" value="ECO:0007669"/>
    <property type="project" value="InterPro"/>
</dbReference>
<name>A0AAU8TXF6_9BACT</name>
<dbReference type="Proteomes" id="UP000063971">
    <property type="component" value="Chromosome"/>
</dbReference>
<gene>
    <name evidence="1" type="ORF">CUREO_0202</name>
</gene>
<evidence type="ECO:0000313" key="2">
    <source>
        <dbReference type="Proteomes" id="UP000063971"/>
    </source>
</evidence>
<organism evidence="1 2">
    <name type="scientific">Campylobacter ureolyticus RIGS 9880</name>
    <dbReference type="NCBI Taxonomy" id="1032069"/>
    <lineage>
        <taxon>Bacteria</taxon>
        <taxon>Pseudomonadati</taxon>
        <taxon>Campylobacterota</taxon>
        <taxon>Epsilonproteobacteria</taxon>
        <taxon>Campylobacterales</taxon>
        <taxon>Campylobacteraceae</taxon>
        <taxon>Campylobacter</taxon>
    </lineage>
</organism>
<proteinExistence type="predicted"/>
<keyword evidence="1" id="KW-0255">Endonuclease</keyword>
<keyword evidence="1" id="KW-0540">Nuclease</keyword>
<dbReference type="GO" id="GO:0009307">
    <property type="term" value="P:DNA restriction-modification system"/>
    <property type="evidence" value="ECO:0007669"/>
    <property type="project" value="InterPro"/>
</dbReference>
<accession>A0AAU8TXF6</accession>
<keyword evidence="1" id="KW-0378">Hydrolase</keyword>
<dbReference type="KEGG" id="cure:CUREO_0202"/>
<protein>
    <submittedName>
        <fullName evidence="1">Type II restriction endonuclease, NgoPII family</fullName>
    </submittedName>
</protein>
<sequence>MNIIDAICNILKLKDFGIKTHLNFHNRTNSLGQSLEEFIKDLFCDTLNENDENLRLFKQSKIFSYIGNTSNPPDLMLKNGDAIEIKKLENFNSAIALNSSYPKAKLYSNSSMITAYCKNSENWVVKDMIYAVGTVQNKRLKSLFFVYGEDYAASDEIYQKVKNAIKNGVLNISNLDFSETKELGRVNKIDPLGITYLRIRGMWHIQNPLKVFEYIYKIDKDMAFSFACIINDDKFNSFTNKQMLIDLINKTKGSKILDVLIKDPNNPANLKNAKLIIYEVKK</sequence>
<evidence type="ECO:0000313" key="1">
    <source>
        <dbReference type="EMBL" id="AKT90084.1"/>
    </source>
</evidence>
<dbReference type="InterPro" id="IPR019046">
    <property type="entry name" value="Restrct_endonuc_II_NgoPII"/>
</dbReference>
<dbReference type="REBASE" id="120819">
    <property type="entry name" value="Cur9880ORF203P"/>
</dbReference>
<dbReference type="Pfam" id="PF09521">
    <property type="entry name" value="RE_NgoPII"/>
    <property type="match status" value="1"/>
</dbReference>
<dbReference type="EMBL" id="CP012195">
    <property type="protein sequence ID" value="AKT90084.1"/>
    <property type="molecule type" value="Genomic_DNA"/>
</dbReference>